<dbReference type="Proteomes" id="UP000007844">
    <property type="component" value="Chromosome"/>
</dbReference>
<dbReference type="AlphaFoldDB" id="F3YW86"/>
<name>F3YW86_DESAF</name>
<dbReference type="RefSeq" id="WP_014259014.1">
    <property type="nucleotide sequence ID" value="NC_016629.1"/>
</dbReference>
<accession>F3YW86</accession>
<dbReference type="EMBL" id="CP003221">
    <property type="protein sequence ID" value="EGJ49189.1"/>
    <property type="molecule type" value="Genomic_DNA"/>
</dbReference>
<protein>
    <recommendedName>
        <fullName evidence="3">Type IV pilus assembly PilZ</fullName>
    </recommendedName>
</protein>
<dbReference type="HOGENOM" id="CLU_911281_0_0_7"/>
<sequence length="305" mass="33980">MKAKLLGILPWRRNADAAPAKDDVVSEAKAWFESAMEQGASLELLLPGEGDQMAAIHGTPYQLRQGRVYMEIREHGVCLSDLKNREAIGFMGVRRDGKLSFCRFSSNLLEAGVTKLGFRMAILELPRSMEVLSRSTLRIEPVESQSVCAELWAAKLLKSGQEGKLDEWGPADLVHSNEESQLRIMDMSASGMRLRLSPTIIRQKMMHGLSFQKGRRFFLRMRLWDGSQSWSAPLVLFAVIRSAAVADQGQAVDLGLQFIGMASQGGEGELLWSRLPADGVPVLTDWVFQRHLEQARMQAQLNPSV</sequence>
<keyword evidence="2" id="KW-1185">Reference proteome</keyword>
<reference evidence="1 2" key="1">
    <citation type="journal article" date="2011" name="J. Bacteriol.">
        <title>Genome sequence of the mercury-methylating and pleomorphic Desulfovibrio africanus Strain Walvis Bay.</title>
        <authorList>
            <person name="Brown S.D."/>
            <person name="Wall J.D."/>
            <person name="Kucken A.M."/>
            <person name="Gilmour C.C."/>
            <person name="Podar M."/>
            <person name="Brandt C.C."/>
            <person name="Teshima H."/>
            <person name="Detter J.C."/>
            <person name="Han C.S."/>
            <person name="Land M.L."/>
            <person name="Lucas S."/>
            <person name="Han J."/>
            <person name="Pennacchio L."/>
            <person name="Nolan M."/>
            <person name="Pitluck S."/>
            <person name="Woyke T."/>
            <person name="Goodwin L."/>
            <person name="Palumbo A.V."/>
            <person name="Elias D.A."/>
        </authorList>
    </citation>
    <scope>NUCLEOTIDE SEQUENCE [LARGE SCALE GENOMIC DNA]</scope>
    <source>
        <strain evidence="1 2">Walvis Bay</strain>
    </source>
</reference>
<dbReference type="KEGG" id="daf:Desaf_0838"/>
<evidence type="ECO:0000313" key="2">
    <source>
        <dbReference type="Proteomes" id="UP000007844"/>
    </source>
</evidence>
<organism evidence="1 2">
    <name type="scientific">Desulfocurvibacter africanus subsp. africanus str. Walvis Bay</name>
    <dbReference type="NCBI Taxonomy" id="690850"/>
    <lineage>
        <taxon>Bacteria</taxon>
        <taxon>Pseudomonadati</taxon>
        <taxon>Thermodesulfobacteriota</taxon>
        <taxon>Desulfovibrionia</taxon>
        <taxon>Desulfovibrionales</taxon>
        <taxon>Desulfovibrionaceae</taxon>
        <taxon>Desulfocurvibacter</taxon>
    </lineage>
</organism>
<gene>
    <name evidence="1" type="ORF">Desaf_0838</name>
</gene>
<evidence type="ECO:0000313" key="1">
    <source>
        <dbReference type="EMBL" id="EGJ49189.1"/>
    </source>
</evidence>
<proteinExistence type="predicted"/>
<evidence type="ECO:0008006" key="3">
    <source>
        <dbReference type="Google" id="ProtNLM"/>
    </source>
</evidence>